<feature type="region of interest" description="Disordered" evidence="1">
    <location>
        <begin position="38"/>
        <end position="87"/>
    </location>
</feature>
<accession>A0AAQ3K1N8</accession>
<organism evidence="2 3">
    <name type="scientific">Canna indica</name>
    <name type="common">Indian-shot</name>
    <dbReference type="NCBI Taxonomy" id="4628"/>
    <lineage>
        <taxon>Eukaryota</taxon>
        <taxon>Viridiplantae</taxon>
        <taxon>Streptophyta</taxon>
        <taxon>Embryophyta</taxon>
        <taxon>Tracheophyta</taxon>
        <taxon>Spermatophyta</taxon>
        <taxon>Magnoliopsida</taxon>
        <taxon>Liliopsida</taxon>
        <taxon>Zingiberales</taxon>
        <taxon>Cannaceae</taxon>
        <taxon>Canna</taxon>
    </lineage>
</organism>
<reference evidence="2 3" key="1">
    <citation type="submission" date="2023-10" db="EMBL/GenBank/DDBJ databases">
        <title>Chromosome-scale genome assembly provides insights into flower coloration mechanisms of Canna indica.</title>
        <authorList>
            <person name="Li C."/>
        </authorList>
    </citation>
    <scope>NUCLEOTIDE SEQUENCE [LARGE SCALE GENOMIC DNA]</scope>
    <source>
        <tissue evidence="2">Flower</tissue>
    </source>
</reference>
<dbReference type="Proteomes" id="UP001327560">
    <property type="component" value="Chromosome 3"/>
</dbReference>
<proteinExistence type="predicted"/>
<evidence type="ECO:0000313" key="3">
    <source>
        <dbReference type="Proteomes" id="UP001327560"/>
    </source>
</evidence>
<sequence length="87" mass="9716">MQFSLAEDEYLTCVSDHCSNFSGSFMIRSMAFVSGDLFDDDEGPTTEKAEPDAVPTLEGELALRKRRSDGDEGGGKKERMGRRWSIF</sequence>
<gene>
    <name evidence="2" type="ORF">Cni_G09053</name>
</gene>
<protein>
    <submittedName>
        <fullName evidence="2">Uncharacterized protein</fullName>
    </submittedName>
</protein>
<name>A0AAQ3K1N8_9LILI</name>
<keyword evidence="3" id="KW-1185">Reference proteome</keyword>
<dbReference type="EMBL" id="CP136892">
    <property type="protein sequence ID" value="WOL00340.1"/>
    <property type="molecule type" value="Genomic_DNA"/>
</dbReference>
<evidence type="ECO:0000256" key="1">
    <source>
        <dbReference type="SAM" id="MobiDB-lite"/>
    </source>
</evidence>
<dbReference type="AlphaFoldDB" id="A0AAQ3K1N8"/>
<feature type="compositionally biased region" description="Basic and acidic residues" evidence="1">
    <location>
        <begin position="68"/>
        <end position="78"/>
    </location>
</feature>
<evidence type="ECO:0000313" key="2">
    <source>
        <dbReference type="EMBL" id="WOL00340.1"/>
    </source>
</evidence>